<evidence type="ECO:0000313" key="1">
    <source>
        <dbReference type="EMBL" id="KIL60994.1"/>
    </source>
</evidence>
<keyword evidence="2" id="KW-1185">Reference proteome</keyword>
<dbReference type="HOGENOM" id="CLU_3105896_0_0_1"/>
<evidence type="ECO:0000313" key="2">
    <source>
        <dbReference type="Proteomes" id="UP000054549"/>
    </source>
</evidence>
<dbReference type="InParanoid" id="A0A0C2T3E1"/>
<reference evidence="1 2" key="1">
    <citation type="submission" date="2014-04" db="EMBL/GenBank/DDBJ databases">
        <title>Evolutionary Origins and Diversification of the Mycorrhizal Mutualists.</title>
        <authorList>
            <consortium name="DOE Joint Genome Institute"/>
            <consortium name="Mycorrhizal Genomics Consortium"/>
            <person name="Kohler A."/>
            <person name="Kuo A."/>
            <person name="Nagy L.G."/>
            <person name="Floudas D."/>
            <person name="Copeland A."/>
            <person name="Barry K.W."/>
            <person name="Cichocki N."/>
            <person name="Veneault-Fourrey C."/>
            <person name="LaButti K."/>
            <person name="Lindquist E.A."/>
            <person name="Lipzen A."/>
            <person name="Lundell T."/>
            <person name="Morin E."/>
            <person name="Murat C."/>
            <person name="Riley R."/>
            <person name="Ohm R."/>
            <person name="Sun H."/>
            <person name="Tunlid A."/>
            <person name="Henrissat B."/>
            <person name="Grigoriev I.V."/>
            <person name="Hibbett D.S."/>
            <person name="Martin F."/>
        </authorList>
    </citation>
    <scope>NUCLEOTIDE SEQUENCE [LARGE SCALE GENOMIC DNA]</scope>
    <source>
        <strain evidence="1 2">Koide BX008</strain>
    </source>
</reference>
<protein>
    <submittedName>
        <fullName evidence="1">Uncharacterized protein</fullName>
    </submittedName>
</protein>
<dbReference type="AlphaFoldDB" id="A0A0C2T3E1"/>
<dbReference type="Proteomes" id="UP000054549">
    <property type="component" value="Unassembled WGS sequence"/>
</dbReference>
<dbReference type="EMBL" id="KN818290">
    <property type="protein sequence ID" value="KIL60994.1"/>
    <property type="molecule type" value="Genomic_DNA"/>
</dbReference>
<accession>A0A0C2T3E1</accession>
<proteinExistence type="predicted"/>
<gene>
    <name evidence="1" type="ORF">M378DRAFT_13791</name>
</gene>
<organism evidence="1 2">
    <name type="scientific">Amanita muscaria (strain Koide BX008)</name>
    <dbReference type="NCBI Taxonomy" id="946122"/>
    <lineage>
        <taxon>Eukaryota</taxon>
        <taxon>Fungi</taxon>
        <taxon>Dikarya</taxon>
        <taxon>Basidiomycota</taxon>
        <taxon>Agaricomycotina</taxon>
        <taxon>Agaricomycetes</taxon>
        <taxon>Agaricomycetidae</taxon>
        <taxon>Agaricales</taxon>
        <taxon>Pluteineae</taxon>
        <taxon>Amanitaceae</taxon>
        <taxon>Amanita</taxon>
    </lineage>
</organism>
<sequence>MNSPASEWDLDPTSRPALTSGIEVSLISSNLAPEQRVIKIAIQHSLLVLFI</sequence>
<name>A0A0C2T3E1_AMAMK</name>